<dbReference type="GO" id="GO:0043041">
    <property type="term" value="P:amino acid activation for nonribosomal peptide biosynthetic process"/>
    <property type="evidence" value="ECO:0007669"/>
    <property type="project" value="TreeGrafter"/>
</dbReference>
<dbReference type="GO" id="GO:0005737">
    <property type="term" value="C:cytoplasm"/>
    <property type="evidence" value="ECO:0007669"/>
    <property type="project" value="TreeGrafter"/>
</dbReference>
<dbReference type="EMBL" id="DNAN01000277">
    <property type="protein sequence ID" value="HAW75665.1"/>
    <property type="molecule type" value="Genomic_DNA"/>
</dbReference>
<dbReference type="SUPFAM" id="SSF47336">
    <property type="entry name" value="ACP-like"/>
    <property type="match status" value="1"/>
</dbReference>
<evidence type="ECO:0000313" key="5">
    <source>
        <dbReference type="Proteomes" id="UP000263517"/>
    </source>
</evidence>
<dbReference type="InterPro" id="IPR042099">
    <property type="entry name" value="ANL_N_sf"/>
</dbReference>
<dbReference type="SMART" id="SM00823">
    <property type="entry name" value="PKS_PP"/>
    <property type="match status" value="1"/>
</dbReference>
<dbReference type="InterPro" id="IPR009081">
    <property type="entry name" value="PP-bd_ACP"/>
</dbReference>
<proteinExistence type="predicted"/>
<dbReference type="Proteomes" id="UP000263517">
    <property type="component" value="Unassembled WGS sequence"/>
</dbReference>
<name>A0A350P2Z8_9ALTE</name>
<protein>
    <recommendedName>
        <fullName evidence="3">Carrier domain-containing protein</fullName>
    </recommendedName>
</protein>
<dbReference type="CDD" id="cd05930">
    <property type="entry name" value="A_NRPS"/>
    <property type="match status" value="1"/>
</dbReference>
<dbReference type="Gene3D" id="3.30.300.30">
    <property type="match status" value="1"/>
</dbReference>
<evidence type="ECO:0000256" key="2">
    <source>
        <dbReference type="ARBA" id="ARBA00022553"/>
    </source>
</evidence>
<dbReference type="InterPro" id="IPR006162">
    <property type="entry name" value="Ppantetheine_attach_site"/>
</dbReference>
<dbReference type="NCBIfam" id="TIGR01733">
    <property type="entry name" value="AA-adenyl-dom"/>
    <property type="match status" value="1"/>
</dbReference>
<dbReference type="Gene3D" id="1.10.1200.10">
    <property type="entry name" value="ACP-like"/>
    <property type="match status" value="1"/>
</dbReference>
<dbReference type="Pfam" id="PF00501">
    <property type="entry name" value="AMP-binding"/>
    <property type="match status" value="1"/>
</dbReference>
<dbReference type="Gene3D" id="3.40.50.12780">
    <property type="entry name" value="N-terminal domain of ligase-like"/>
    <property type="match status" value="1"/>
</dbReference>
<dbReference type="PANTHER" id="PTHR45527:SF1">
    <property type="entry name" value="FATTY ACID SYNTHASE"/>
    <property type="match status" value="1"/>
</dbReference>
<dbReference type="InterPro" id="IPR045851">
    <property type="entry name" value="AMP-bd_C_sf"/>
</dbReference>
<dbReference type="PROSITE" id="PS00455">
    <property type="entry name" value="AMP_BINDING"/>
    <property type="match status" value="1"/>
</dbReference>
<dbReference type="AlphaFoldDB" id="A0A350P2Z8"/>
<evidence type="ECO:0000256" key="1">
    <source>
        <dbReference type="ARBA" id="ARBA00022450"/>
    </source>
</evidence>
<dbReference type="InterPro" id="IPR020845">
    <property type="entry name" value="AMP-binding_CS"/>
</dbReference>
<sequence>QAGNGLFDIFFSTMDFARDALQIDNCYSRLTFYNSNRKKAHLVCSMITETNGDMECRLESLSNLLSTESLVSLARCYEYLMENALTLLDTQLSELVLMPKSQYECIRQLNQPRPYSQDSRSLCQIIQAMTETNPHKIAISDNNQQLTYLQLRQSAQQIANYLSNNNITPGQGIGILLDRNASCVIAIIGILWAGCHYVPIDKRNPQSRRNSIIDRAEISFIIDANIIQASKQRPVNFNLAPEVHPLDLAYIIFTSGTTGEPKGVPIQQKHVLSLIAATKDKYQFGKNDKWSMFHSHAFDFSVWEIFGPLLTGGEVCIVAEDTANNPVNMIDFINQNKITVFSQTPTALKNILQIGSSKQLLHQPRLICFGGEALTQDIVDQWFEQYGTDSNLVNMYGITEVTVHASEYSINPKNPLISIGKPMSDMGWQLRGQLGQLMPIGFVGELWVSGVGVTDGYWHDTQLSKEKFVERNGQRFYRSGDLAWLNMEGLAFYIGRKDQQFQLNGHRLEKGDITTTIRNAEPFIQQIELVINTDQSGLSLLYAYYTADQTLSESKLIQNISSWLPSYATPSRWVQLEAFPLTMNGKIDIPALPKPVSTLVGSQDPIKKCSIEQKVKTCWETILGYPVEQACKAFFELGGNSLKAVRLSQELAQLVKDGDFTVVDIFRYPTLEQQINIIKQRMKEPNHA</sequence>
<keyword evidence="2" id="KW-0597">Phosphoprotein</keyword>
<dbReference type="InterPro" id="IPR010071">
    <property type="entry name" value="AA_adenyl_dom"/>
</dbReference>
<organism evidence="4 5">
    <name type="scientific">Alteromonas australica</name>
    <dbReference type="NCBI Taxonomy" id="589873"/>
    <lineage>
        <taxon>Bacteria</taxon>
        <taxon>Pseudomonadati</taxon>
        <taxon>Pseudomonadota</taxon>
        <taxon>Gammaproteobacteria</taxon>
        <taxon>Alteromonadales</taxon>
        <taxon>Alteromonadaceae</taxon>
        <taxon>Alteromonas/Salinimonas group</taxon>
        <taxon>Alteromonas</taxon>
    </lineage>
</organism>
<dbReference type="PROSITE" id="PS50075">
    <property type="entry name" value="CARRIER"/>
    <property type="match status" value="1"/>
</dbReference>
<dbReference type="GO" id="GO:0031177">
    <property type="term" value="F:phosphopantetheine binding"/>
    <property type="evidence" value="ECO:0007669"/>
    <property type="project" value="InterPro"/>
</dbReference>
<feature type="non-terminal residue" evidence="4">
    <location>
        <position position="1"/>
    </location>
</feature>
<dbReference type="InterPro" id="IPR000873">
    <property type="entry name" value="AMP-dep_synth/lig_dom"/>
</dbReference>
<dbReference type="Pfam" id="PF00550">
    <property type="entry name" value="PP-binding"/>
    <property type="match status" value="1"/>
</dbReference>
<dbReference type="GO" id="GO:0044550">
    <property type="term" value="P:secondary metabolite biosynthetic process"/>
    <property type="evidence" value="ECO:0007669"/>
    <property type="project" value="TreeGrafter"/>
</dbReference>
<dbReference type="SUPFAM" id="SSF56801">
    <property type="entry name" value="Acetyl-CoA synthetase-like"/>
    <property type="match status" value="1"/>
</dbReference>
<gene>
    <name evidence="4" type="ORF">DCW74_08020</name>
</gene>
<dbReference type="InterPro" id="IPR036736">
    <property type="entry name" value="ACP-like_sf"/>
</dbReference>
<feature type="domain" description="Carrier" evidence="3">
    <location>
        <begin position="606"/>
        <end position="682"/>
    </location>
</feature>
<evidence type="ECO:0000313" key="4">
    <source>
        <dbReference type="EMBL" id="HAW75665.1"/>
    </source>
</evidence>
<evidence type="ECO:0000259" key="3">
    <source>
        <dbReference type="PROSITE" id="PS50075"/>
    </source>
</evidence>
<dbReference type="PROSITE" id="PS00012">
    <property type="entry name" value="PHOSPHOPANTETHEINE"/>
    <property type="match status" value="1"/>
</dbReference>
<dbReference type="InterPro" id="IPR020806">
    <property type="entry name" value="PKS_PP-bd"/>
</dbReference>
<reference evidence="4 5" key="1">
    <citation type="journal article" date="2018" name="Nat. Biotechnol.">
        <title>A standardized bacterial taxonomy based on genome phylogeny substantially revises the tree of life.</title>
        <authorList>
            <person name="Parks D.H."/>
            <person name="Chuvochina M."/>
            <person name="Waite D.W."/>
            <person name="Rinke C."/>
            <person name="Skarshewski A."/>
            <person name="Chaumeil P.A."/>
            <person name="Hugenholtz P."/>
        </authorList>
    </citation>
    <scope>NUCLEOTIDE SEQUENCE [LARGE SCALE GENOMIC DNA]</scope>
    <source>
        <strain evidence="4">UBA11978</strain>
    </source>
</reference>
<dbReference type="PANTHER" id="PTHR45527">
    <property type="entry name" value="NONRIBOSOMAL PEPTIDE SYNTHETASE"/>
    <property type="match status" value="1"/>
</dbReference>
<comment type="caution">
    <text evidence="4">The sequence shown here is derived from an EMBL/GenBank/DDBJ whole genome shotgun (WGS) entry which is preliminary data.</text>
</comment>
<accession>A0A350P2Z8</accession>
<keyword evidence="1" id="KW-0596">Phosphopantetheine</keyword>